<dbReference type="EC" id="2.7.7.49" evidence="4"/>
<dbReference type="EMBL" id="JBBKZT010000097">
    <property type="protein sequence ID" value="MEJ8852900.1"/>
    <property type="molecule type" value="Genomic_DNA"/>
</dbReference>
<dbReference type="InterPro" id="IPR051083">
    <property type="entry name" value="GrpII_Intron_Splice-Mob/Def"/>
</dbReference>
<dbReference type="CDD" id="cd01651">
    <property type="entry name" value="RT_G2_intron"/>
    <property type="match status" value="1"/>
</dbReference>
<keyword evidence="4" id="KW-0808">Transferase</keyword>
<dbReference type="PANTHER" id="PTHR34047">
    <property type="entry name" value="NUCLEAR INTRON MATURASE 1, MITOCHONDRIAL-RELATED"/>
    <property type="match status" value="1"/>
</dbReference>
<dbReference type="PROSITE" id="PS50878">
    <property type="entry name" value="RT_POL"/>
    <property type="match status" value="1"/>
</dbReference>
<evidence type="ECO:0000259" key="3">
    <source>
        <dbReference type="PROSITE" id="PS50878"/>
    </source>
</evidence>
<dbReference type="Proteomes" id="UP001385892">
    <property type="component" value="Unassembled WGS sequence"/>
</dbReference>
<keyword evidence="4" id="KW-0695">RNA-directed DNA polymerase</keyword>
<dbReference type="PANTHER" id="PTHR34047:SF8">
    <property type="entry name" value="PROTEIN YKFC"/>
    <property type="match status" value="1"/>
</dbReference>
<evidence type="ECO:0000256" key="2">
    <source>
        <dbReference type="SAM" id="MobiDB-lite"/>
    </source>
</evidence>
<organism evidence="4 5">
    <name type="scientific">Variovorax rhizosphaerae</name>
    <dbReference type="NCBI Taxonomy" id="1836200"/>
    <lineage>
        <taxon>Bacteria</taxon>
        <taxon>Pseudomonadati</taxon>
        <taxon>Pseudomonadota</taxon>
        <taxon>Betaproteobacteria</taxon>
        <taxon>Burkholderiales</taxon>
        <taxon>Comamonadaceae</taxon>
        <taxon>Variovorax</taxon>
    </lineage>
</organism>
<dbReference type="SUPFAM" id="SSF56672">
    <property type="entry name" value="DNA/RNA polymerases"/>
    <property type="match status" value="1"/>
</dbReference>
<dbReference type="NCBIfam" id="TIGR04416">
    <property type="entry name" value="group_II_RT_mat"/>
    <property type="match status" value="1"/>
</dbReference>
<dbReference type="GO" id="GO:0003964">
    <property type="term" value="F:RNA-directed DNA polymerase activity"/>
    <property type="evidence" value="ECO:0007669"/>
    <property type="project" value="UniProtKB-KW"/>
</dbReference>
<dbReference type="InterPro" id="IPR030931">
    <property type="entry name" value="Group_II_RT_mat"/>
</dbReference>
<comment type="caution">
    <text evidence="4">The sequence shown here is derived from an EMBL/GenBank/DDBJ whole genome shotgun (WGS) entry which is preliminary data.</text>
</comment>
<dbReference type="Pfam" id="PF00078">
    <property type="entry name" value="RVT_1"/>
    <property type="match status" value="1"/>
</dbReference>
<feature type="domain" description="Reverse transcriptase" evidence="3">
    <location>
        <begin position="118"/>
        <end position="369"/>
    </location>
</feature>
<name>A0ABU8WZA8_9BURK</name>
<keyword evidence="5" id="KW-1185">Reference proteome</keyword>
<feature type="region of interest" description="Disordered" evidence="2">
    <location>
        <begin position="23"/>
        <end position="64"/>
    </location>
</feature>
<evidence type="ECO:0000256" key="1">
    <source>
        <dbReference type="ARBA" id="ARBA00034120"/>
    </source>
</evidence>
<reference evidence="4 5" key="1">
    <citation type="submission" date="2024-03" db="EMBL/GenBank/DDBJ databases">
        <title>Novel species of the genus Variovorax.</title>
        <authorList>
            <person name="Liu Q."/>
            <person name="Xin Y.-H."/>
        </authorList>
    </citation>
    <scope>NUCLEOTIDE SEQUENCE [LARGE SCALE GENOMIC DNA]</scope>
    <source>
        <strain evidence="4 5">KACC 18900</strain>
    </source>
</reference>
<protein>
    <submittedName>
        <fullName evidence="4">Group II intron reverse transcriptase/maturase</fullName>
        <ecNumber evidence="4">2.7.7.49</ecNumber>
    </submittedName>
</protein>
<gene>
    <name evidence="4" type="primary">ltrA</name>
    <name evidence="4" type="ORF">WKW82_40440</name>
</gene>
<dbReference type="InterPro" id="IPR043502">
    <property type="entry name" value="DNA/RNA_pol_sf"/>
</dbReference>
<proteinExistence type="inferred from homology"/>
<keyword evidence="4" id="KW-0548">Nucleotidyltransferase</keyword>
<accession>A0ABU8WZA8</accession>
<evidence type="ECO:0000313" key="4">
    <source>
        <dbReference type="EMBL" id="MEJ8852900.1"/>
    </source>
</evidence>
<comment type="similarity">
    <text evidence="1">Belongs to the bacterial reverse transcriptase family.</text>
</comment>
<sequence length="493" mass="56698">MMYGPEKSDSAIVAVKPANKAGMPAAEWVEPRAGTKGNTGQPHTRRTQSRGSVSQGLDRVRQAARQRKKEKFTALLHHVTVDLLRDAFLALKRRAAPGVDGVTWEDYEAGLEGNLQDLHARLHSGSYRALPVRRRFIPKPGTDKQRPLGIAALEDKIVQRALVAVLNAIYEEDFLGLSYGFRPGRSQHDALDALSVAISNTPVNWILDADIRSFFDSVSQEWLVRFLEHRIGDERVIRLVRKWLKAGVLEEGNWSVSETGTPQGAVVSPLLANVYLHYVFDLWAHQWRRREATGNVIVVRYADDIVAGFEHEADARRFWDAMRTRFEQFGLELHGEKTRLLEFGRHAAGRRRRRGMGKPETFTFLGFIFICGRSRRGAFLLHRKTRVDRMRVRLEEVKRTLRKRMHATIPEQGKWLKSVVTGYFAYHAVPTNIRALGLFRYQVMRLWLRTLRRRSQKDGMTWTRLSKIAGDWLPTPRILHPWPSERFAVNHPR</sequence>
<dbReference type="InterPro" id="IPR000477">
    <property type="entry name" value="RT_dom"/>
</dbReference>
<evidence type="ECO:0000313" key="5">
    <source>
        <dbReference type="Proteomes" id="UP001385892"/>
    </source>
</evidence>